<sequence>MVSSDQTPLQQPNVLTLSLTAPESYGIDAGQPIILHGIQIGQVVERALSAKGVTFSAAIEPQYRHLLQGDSKFVVNSRIDVKLGMDGVEFLGRQR</sequence>
<dbReference type="Proteomes" id="UP000251197">
    <property type="component" value="Unassembled WGS sequence"/>
</dbReference>
<evidence type="ECO:0000313" key="3">
    <source>
        <dbReference type="Proteomes" id="UP000251197"/>
    </source>
</evidence>
<dbReference type="Pfam" id="PF02470">
    <property type="entry name" value="MlaD"/>
    <property type="match status" value="1"/>
</dbReference>
<evidence type="ECO:0000313" key="2">
    <source>
        <dbReference type="EMBL" id="SQC92810.1"/>
    </source>
</evidence>
<accession>A0A2X3KZ09</accession>
<dbReference type="InterPro" id="IPR003399">
    <property type="entry name" value="Mce/MlaD"/>
</dbReference>
<name>A0A2X3KZ09_9ENTR</name>
<protein>
    <submittedName>
        <fullName evidence="2">Mce related protein</fullName>
    </submittedName>
</protein>
<feature type="domain" description="Mce/MlaD" evidence="1">
    <location>
        <begin position="16"/>
        <end position="77"/>
    </location>
</feature>
<reference evidence="2 3" key="1">
    <citation type="submission" date="2018-06" db="EMBL/GenBank/DDBJ databases">
        <authorList>
            <consortium name="Pathogen Informatics"/>
            <person name="Doyle S."/>
        </authorList>
    </citation>
    <scope>NUCLEOTIDE SEQUENCE [LARGE SCALE GENOMIC DNA]</scope>
    <source>
        <strain evidence="2 3">NCTC12120</strain>
    </source>
</reference>
<gene>
    <name evidence="2" type="ORF">NCTC12120_06012</name>
</gene>
<organism evidence="2 3">
    <name type="scientific">Cedecea neteri</name>
    <dbReference type="NCBI Taxonomy" id="158822"/>
    <lineage>
        <taxon>Bacteria</taxon>
        <taxon>Pseudomonadati</taxon>
        <taxon>Pseudomonadota</taxon>
        <taxon>Gammaproteobacteria</taxon>
        <taxon>Enterobacterales</taxon>
        <taxon>Enterobacteriaceae</taxon>
        <taxon>Cedecea</taxon>
    </lineage>
</organism>
<dbReference type="AlphaFoldDB" id="A0A2X3KZ09"/>
<proteinExistence type="predicted"/>
<dbReference type="EMBL" id="UAVU01000009">
    <property type="protein sequence ID" value="SQC92810.1"/>
    <property type="molecule type" value="Genomic_DNA"/>
</dbReference>
<evidence type="ECO:0000259" key="1">
    <source>
        <dbReference type="Pfam" id="PF02470"/>
    </source>
</evidence>